<accession>A0A660HQH7</accession>
<dbReference type="GeneID" id="53687320"/>
<dbReference type="EMBL" id="CP032683">
    <property type="protein sequence ID" value="AYK14520.1"/>
    <property type="molecule type" value="Genomic_DNA"/>
</dbReference>
<keyword evidence="3" id="KW-1185">Reference proteome</keyword>
<evidence type="ECO:0000256" key="1">
    <source>
        <dbReference type="SAM" id="Phobius"/>
    </source>
</evidence>
<gene>
    <name evidence="2" type="ORF">AOB57_004315</name>
</gene>
<evidence type="ECO:0000313" key="3">
    <source>
        <dbReference type="Proteomes" id="UP000053087"/>
    </source>
</evidence>
<keyword evidence="1" id="KW-0812">Transmembrane</keyword>
<dbReference type="RefSeq" id="WP_054299174.1">
    <property type="nucleotide sequence ID" value="NZ_CP032683.1"/>
</dbReference>
<keyword evidence="1" id="KW-0472">Membrane</keyword>
<dbReference type="AlphaFoldDB" id="A0A660HQH7"/>
<organism evidence="2 3">
    <name type="scientific">Methanosarcina flavescens</name>
    <dbReference type="NCBI Taxonomy" id="1715806"/>
    <lineage>
        <taxon>Archaea</taxon>
        <taxon>Methanobacteriati</taxon>
        <taxon>Methanobacteriota</taxon>
        <taxon>Stenosarchaea group</taxon>
        <taxon>Methanomicrobia</taxon>
        <taxon>Methanosarcinales</taxon>
        <taxon>Methanosarcinaceae</taxon>
        <taxon>Methanosarcina</taxon>
    </lineage>
</organism>
<keyword evidence="1" id="KW-1133">Transmembrane helix</keyword>
<proteinExistence type="predicted"/>
<protein>
    <submittedName>
        <fullName evidence="2">Uncharacterized protein</fullName>
    </submittedName>
</protein>
<sequence length="81" mass="8930">MAAYNWLIILLALGVFGLLYASTYDVIATAHENYAFTDDPTASLGAKILWLTWKYLPAVCLFSLFVYGVMSGQKSSDGGWK</sequence>
<feature type="transmembrane region" description="Helical" evidence="1">
    <location>
        <begin position="47"/>
        <end position="67"/>
    </location>
</feature>
<name>A0A660HQH7_9EURY</name>
<dbReference type="KEGG" id="mfz:AOB57_004315"/>
<evidence type="ECO:0000313" key="2">
    <source>
        <dbReference type="EMBL" id="AYK14520.1"/>
    </source>
</evidence>
<dbReference type="OrthoDB" id="130180at2157"/>
<dbReference type="Proteomes" id="UP000053087">
    <property type="component" value="Chromosome"/>
</dbReference>
<reference evidence="2 3" key="1">
    <citation type="journal article" date="2016" name="Int. J. Syst. Evol. Microbiol.">
        <title>Methanosarcina flavescens sp. nov., a methanogenic archaeon isolated from a full-scale anaerobic digester.</title>
        <authorList>
            <person name="Kern T."/>
            <person name="Fischer M.A."/>
            <person name="Deppenmeier U."/>
            <person name="Schmitz R.A."/>
            <person name="Rother M."/>
        </authorList>
    </citation>
    <scope>NUCLEOTIDE SEQUENCE [LARGE SCALE GENOMIC DNA]</scope>
    <source>
        <strain evidence="2 3">E03.2</strain>
    </source>
</reference>